<feature type="non-terminal residue" evidence="1">
    <location>
        <position position="120"/>
    </location>
</feature>
<organism evidence="1 2">
    <name type="scientific">Olea europaea subsp. europaea</name>
    <dbReference type="NCBI Taxonomy" id="158383"/>
    <lineage>
        <taxon>Eukaryota</taxon>
        <taxon>Viridiplantae</taxon>
        <taxon>Streptophyta</taxon>
        <taxon>Embryophyta</taxon>
        <taxon>Tracheophyta</taxon>
        <taxon>Spermatophyta</taxon>
        <taxon>Magnoliopsida</taxon>
        <taxon>eudicotyledons</taxon>
        <taxon>Gunneridae</taxon>
        <taxon>Pentapetalae</taxon>
        <taxon>asterids</taxon>
        <taxon>lamiids</taxon>
        <taxon>Lamiales</taxon>
        <taxon>Oleaceae</taxon>
        <taxon>Oleeae</taxon>
        <taxon>Olea</taxon>
    </lineage>
</organism>
<accession>A0A8S0SFM7</accession>
<dbReference type="Proteomes" id="UP000594638">
    <property type="component" value="Unassembled WGS sequence"/>
</dbReference>
<reference evidence="1 2" key="1">
    <citation type="submission" date="2019-12" db="EMBL/GenBank/DDBJ databases">
        <authorList>
            <person name="Alioto T."/>
            <person name="Alioto T."/>
            <person name="Gomez Garrido J."/>
        </authorList>
    </citation>
    <scope>NUCLEOTIDE SEQUENCE [LARGE SCALE GENOMIC DNA]</scope>
</reference>
<name>A0A8S0SFM7_OLEEU</name>
<gene>
    <name evidence="1" type="ORF">OLEA9_A087119</name>
</gene>
<dbReference type="EMBL" id="CACTIH010004906">
    <property type="protein sequence ID" value="CAA2991181.1"/>
    <property type="molecule type" value="Genomic_DNA"/>
</dbReference>
<comment type="caution">
    <text evidence="1">The sequence shown here is derived from an EMBL/GenBank/DDBJ whole genome shotgun (WGS) entry which is preliminary data.</text>
</comment>
<dbReference type="AlphaFoldDB" id="A0A8S0SFM7"/>
<keyword evidence="2" id="KW-1185">Reference proteome</keyword>
<evidence type="ECO:0000313" key="1">
    <source>
        <dbReference type="EMBL" id="CAA2991181.1"/>
    </source>
</evidence>
<proteinExistence type="predicted"/>
<sequence>MDKPNESRERVSKAEQGYGRAQLWNFSCSPVSCCQLILAVCKRMVSRFSLCLSSKPQHGTASVVRLQGTAVSQLAQVRPAGLVCVVPLWHAVDNGQLDAHCKTKRVIDARRTLWVACTST</sequence>
<protein>
    <submittedName>
        <fullName evidence="1">Uncharacterized protein</fullName>
    </submittedName>
</protein>
<evidence type="ECO:0000313" key="2">
    <source>
        <dbReference type="Proteomes" id="UP000594638"/>
    </source>
</evidence>